<feature type="transmembrane region" description="Helical" evidence="12">
    <location>
        <begin position="80"/>
        <end position="100"/>
    </location>
</feature>
<feature type="compositionally biased region" description="Polar residues" evidence="11">
    <location>
        <begin position="1106"/>
        <end position="1115"/>
    </location>
</feature>
<dbReference type="Pfam" id="PF03142">
    <property type="entry name" value="Chitin_synth_2"/>
    <property type="match status" value="1"/>
</dbReference>
<evidence type="ECO:0000256" key="2">
    <source>
        <dbReference type="ARBA" id="ARBA00012543"/>
    </source>
</evidence>
<feature type="region of interest" description="Disordered" evidence="11">
    <location>
        <begin position="1"/>
        <end position="28"/>
    </location>
</feature>
<evidence type="ECO:0000256" key="7">
    <source>
        <dbReference type="ARBA" id="ARBA00022989"/>
    </source>
</evidence>
<feature type="transmembrane region" description="Helical" evidence="12">
    <location>
        <begin position="112"/>
        <end position="133"/>
    </location>
</feature>
<dbReference type="SUPFAM" id="SSF53448">
    <property type="entry name" value="Nucleotide-diphospho-sugar transferases"/>
    <property type="match status" value="1"/>
</dbReference>
<comment type="catalytic activity">
    <reaction evidence="10">
        <text>[(1-&gt;4)-N-acetyl-beta-D-glucosaminyl](n) + UDP-N-acetyl-alpha-D-glucosamine = [(1-&gt;4)-N-acetyl-beta-D-glucosaminyl](n+1) + UDP + H(+)</text>
        <dbReference type="Rhea" id="RHEA:16637"/>
        <dbReference type="Rhea" id="RHEA-COMP:9593"/>
        <dbReference type="Rhea" id="RHEA-COMP:9595"/>
        <dbReference type="ChEBI" id="CHEBI:15378"/>
        <dbReference type="ChEBI" id="CHEBI:17029"/>
        <dbReference type="ChEBI" id="CHEBI:57705"/>
        <dbReference type="ChEBI" id="CHEBI:58223"/>
        <dbReference type="EC" id="2.4.1.16"/>
    </reaction>
</comment>
<dbReference type="GO" id="GO:0006031">
    <property type="term" value="P:chitin biosynthetic process"/>
    <property type="evidence" value="ECO:0007669"/>
    <property type="project" value="TreeGrafter"/>
</dbReference>
<evidence type="ECO:0000256" key="10">
    <source>
        <dbReference type="ARBA" id="ARBA00048014"/>
    </source>
</evidence>
<sequence length="1146" mass="125562">MALRFQQSSFRPTDVPIPTTRQPPHSGATIRRAKTLTRPERGVAPVPLINPQGPLPTTPVPGGSHRRPDDDYNGSTAWKYFSIAVTFWAPNFLLSSVGGLKEKAVRQAWREKIALCFLILLLCAAVGFATVGFQKVLCPENVDSGSRFRRVGNVPGILGIQGVMFNVTSVKAPDDVDFANLIRRPGQDITPYFSRKASDFPKCSGLKFPIAQDDPCGTDTPCPLGPVNAASTYRALSITNTGFLAGYSWDQVAALDGYFVLDGAVLNMKPYMKLHPRATANDPVDKALRTLLKKDASASGKDGTRLFSSRADLASAIPCLKQRYLAGNIDKVTPGCFVSNLFLYAGLVVILGLVFVRFAMACVFNWFLSEKLAGPPNSQDLNRSVISPAVMPEGANMSVDNKHGTAPWAGPGGTKKSKLHNSPRPFTSSSSATLINGGDTAAPVMTLSQIGAEMFAVCLVTCYSEGEESLRTTLDSISTTTYSDARKLLFVIADGMITGAGEKRSTPDICVSLLDADPRFGNPIPMSYGAVGSGAKAHNRAMVYAGHYTVAGRRTPTVIVVKCGTEQEAATEKKPGNRGKRDSQLILMNFFSRVTYNDRMTPLDFDLFRKIHILMGVTPDFFEVVLMVDADTKVFPDSLGYLVNCMHHDQMIMGVCGETRIANKRQSWVTAIQVFEYFISHHLAKAFESVFGGVSCLPGCFSMFRLKARKASGDDWVPLIVKPEIVKEYSQSEVTTLHQKNLLLLGEDRFLTTCLLRTFPNRKMMFLPQAKCRTIVPDTFPVLLSQRRRWINSTIHNLMELVLVRNLCGTFCFSMQFVVFMDLLGTVVLPVAISLTYALIVGMALSPPKTFEEAIPLMLLIAVLGLPAILILITTRKVIYVAWMLIYLFALPIWNFVLPVYAFWHFDDFSWGETRKVEGEGKGDGHGHGGGGPKGGEVPMRRWEDWERSRLRKLKREERRRRDFERSHPSGYIAGDGELLSVRGMDARSQYDGSDTLSVASSDDDHWGPQIGAYNENHVQYPPPPAGVLLPREQLQTAKTVDGAELEAMLEMGFDNRPTPPTSTYTPRYQLSDGSTTQLANINGDGYAPLTRSTSPGLGAPPPNMISPTSPTINMSGEPPRGVAGGRQGSGERYGPLGPLDPATRF</sequence>
<keyword evidence="6 12" id="KW-0812">Transmembrane</keyword>
<feature type="region of interest" description="Disordered" evidence="11">
    <location>
        <begin position="43"/>
        <end position="69"/>
    </location>
</feature>
<reference evidence="14" key="1">
    <citation type="submission" date="2022-07" db="EMBL/GenBank/DDBJ databases">
        <title>The genome of Lyophyllum shimeji provides insight into the initial evolution of ectomycorrhizal fungal genome.</title>
        <authorList>
            <person name="Kobayashi Y."/>
            <person name="Shibata T."/>
            <person name="Hirakawa H."/>
            <person name="Shigenobu S."/>
            <person name="Nishiyama T."/>
            <person name="Yamada A."/>
            <person name="Hasebe M."/>
            <person name="Kawaguchi M."/>
        </authorList>
    </citation>
    <scope>NUCLEOTIDE SEQUENCE</scope>
    <source>
        <strain evidence="14">AT787</strain>
    </source>
</reference>
<evidence type="ECO:0000313" key="14">
    <source>
        <dbReference type="EMBL" id="GLB37238.1"/>
    </source>
</evidence>
<dbReference type="InterPro" id="IPR004835">
    <property type="entry name" value="Chitin_synth"/>
</dbReference>
<proteinExistence type="predicted"/>
<dbReference type="GO" id="GO:0030428">
    <property type="term" value="C:cell septum"/>
    <property type="evidence" value="ECO:0007669"/>
    <property type="project" value="TreeGrafter"/>
</dbReference>
<dbReference type="EMBL" id="BRPK01000004">
    <property type="protein sequence ID" value="GLB37238.1"/>
    <property type="molecule type" value="Genomic_DNA"/>
</dbReference>
<keyword evidence="3" id="KW-1003">Cell membrane</keyword>
<feature type="region of interest" description="Disordered" evidence="11">
    <location>
        <begin position="1088"/>
        <end position="1146"/>
    </location>
</feature>
<evidence type="ECO:0000256" key="1">
    <source>
        <dbReference type="ARBA" id="ARBA00004651"/>
    </source>
</evidence>
<keyword evidence="7 12" id="KW-1133">Transmembrane helix</keyword>
<dbReference type="OrthoDB" id="370884at2759"/>
<feature type="transmembrane region" description="Helical" evidence="12">
    <location>
        <begin position="827"/>
        <end position="845"/>
    </location>
</feature>
<feature type="transmembrane region" description="Helical" evidence="12">
    <location>
        <begin position="880"/>
        <end position="906"/>
    </location>
</feature>
<keyword evidence="8 12" id="KW-0472">Membrane</keyword>
<accession>A0A9P3UL30</accession>
<feature type="domain" description="Chitin synthase 4-like" evidence="13">
    <location>
        <begin position="246"/>
        <end position="328"/>
    </location>
</feature>
<comment type="subcellular location">
    <subcellularLocation>
        <location evidence="1">Cell membrane</location>
        <topology evidence="1">Multi-pass membrane protein</topology>
    </subcellularLocation>
</comment>
<gene>
    <name evidence="14" type="ORF">LshimejAT787_0402890</name>
</gene>
<evidence type="ECO:0000256" key="8">
    <source>
        <dbReference type="ARBA" id="ARBA00023136"/>
    </source>
</evidence>
<feature type="region of interest" description="Disordered" evidence="11">
    <location>
        <begin position="918"/>
        <end position="939"/>
    </location>
</feature>
<evidence type="ECO:0000256" key="5">
    <source>
        <dbReference type="ARBA" id="ARBA00022679"/>
    </source>
</evidence>
<keyword evidence="5" id="KW-0808">Transferase</keyword>
<dbReference type="InterPro" id="IPR054295">
    <property type="entry name" value="CHS4-like_dom"/>
</dbReference>
<evidence type="ECO:0000256" key="9">
    <source>
        <dbReference type="ARBA" id="ARBA00023180"/>
    </source>
</evidence>
<evidence type="ECO:0000256" key="6">
    <source>
        <dbReference type="ARBA" id="ARBA00022692"/>
    </source>
</evidence>
<dbReference type="GO" id="GO:0004100">
    <property type="term" value="F:chitin synthase activity"/>
    <property type="evidence" value="ECO:0007669"/>
    <property type="project" value="UniProtKB-EC"/>
</dbReference>
<evidence type="ECO:0000256" key="12">
    <source>
        <dbReference type="SAM" id="Phobius"/>
    </source>
</evidence>
<feature type="transmembrane region" description="Helical" evidence="12">
    <location>
        <begin position="857"/>
        <end position="874"/>
    </location>
</feature>
<feature type="compositionally biased region" description="Polar residues" evidence="11">
    <location>
        <begin position="1"/>
        <end position="11"/>
    </location>
</feature>
<keyword evidence="15" id="KW-1185">Reference proteome</keyword>
<dbReference type="CDD" id="cd04190">
    <property type="entry name" value="Chitin_synth_C"/>
    <property type="match status" value="1"/>
</dbReference>
<evidence type="ECO:0000256" key="3">
    <source>
        <dbReference type="ARBA" id="ARBA00022475"/>
    </source>
</evidence>
<keyword evidence="4" id="KW-0328">Glycosyltransferase</keyword>
<dbReference type="InterPro" id="IPR029044">
    <property type="entry name" value="Nucleotide-diphossugar_trans"/>
</dbReference>
<evidence type="ECO:0000259" key="13">
    <source>
        <dbReference type="Pfam" id="PF22997"/>
    </source>
</evidence>
<dbReference type="GO" id="GO:0005886">
    <property type="term" value="C:plasma membrane"/>
    <property type="evidence" value="ECO:0007669"/>
    <property type="project" value="UniProtKB-SubCell"/>
</dbReference>
<dbReference type="Proteomes" id="UP001063166">
    <property type="component" value="Unassembled WGS sequence"/>
</dbReference>
<feature type="transmembrane region" description="Helical" evidence="12">
    <location>
        <begin position="341"/>
        <end position="368"/>
    </location>
</feature>
<dbReference type="AlphaFoldDB" id="A0A9P3UL30"/>
<dbReference type="EC" id="2.4.1.16" evidence="2"/>
<organism evidence="14 15">
    <name type="scientific">Lyophyllum shimeji</name>
    <name type="common">Hon-shimeji</name>
    <name type="synonym">Tricholoma shimeji</name>
    <dbReference type="NCBI Taxonomy" id="47721"/>
    <lineage>
        <taxon>Eukaryota</taxon>
        <taxon>Fungi</taxon>
        <taxon>Dikarya</taxon>
        <taxon>Basidiomycota</taxon>
        <taxon>Agaricomycotina</taxon>
        <taxon>Agaricomycetes</taxon>
        <taxon>Agaricomycetidae</taxon>
        <taxon>Agaricales</taxon>
        <taxon>Tricholomatineae</taxon>
        <taxon>Lyophyllaceae</taxon>
        <taxon>Lyophyllum</taxon>
    </lineage>
</organism>
<evidence type="ECO:0000256" key="11">
    <source>
        <dbReference type="SAM" id="MobiDB-lite"/>
    </source>
</evidence>
<comment type="caution">
    <text evidence="14">The sequence shown here is derived from an EMBL/GenBank/DDBJ whole genome shotgun (WGS) entry which is preliminary data.</text>
</comment>
<keyword evidence="9" id="KW-0325">Glycoprotein</keyword>
<evidence type="ECO:0000256" key="4">
    <source>
        <dbReference type="ARBA" id="ARBA00022676"/>
    </source>
</evidence>
<evidence type="ECO:0000313" key="15">
    <source>
        <dbReference type="Proteomes" id="UP001063166"/>
    </source>
</evidence>
<name>A0A9P3UL30_LYOSH</name>
<dbReference type="PANTHER" id="PTHR22914:SF41">
    <property type="entry name" value="CHITIN SYNTHASE 7"/>
    <property type="match status" value="1"/>
</dbReference>
<feature type="region of interest" description="Disordered" evidence="11">
    <location>
        <begin position="410"/>
        <end position="432"/>
    </location>
</feature>
<dbReference type="PANTHER" id="PTHR22914">
    <property type="entry name" value="CHITIN SYNTHASE"/>
    <property type="match status" value="1"/>
</dbReference>
<dbReference type="Pfam" id="PF22997">
    <property type="entry name" value="CHS4"/>
    <property type="match status" value="1"/>
</dbReference>
<feature type="compositionally biased region" description="Basic and acidic residues" evidence="11">
    <location>
        <begin position="918"/>
        <end position="927"/>
    </location>
</feature>
<protein>
    <recommendedName>
        <fullName evidence="2">chitin synthase</fullName>
        <ecNumber evidence="2">2.4.1.16</ecNumber>
    </recommendedName>
</protein>